<protein>
    <submittedName>
        <fullName evidence="2">Uncharacterized protein</fullName>
    </submittedName>
</protein>
<keyword evidence="3" id="KW-1185">Reference proteome</keyword>
<accession>A0A4D6M8M1</accession>
<dbReference type="EMBL" id="CP039350">
    <property type="protein sequence ID" value="QCD97040.1"/>
    <property type="molecule type" value="Genomic_DNA"/>
</dbReference>
<feature type="compositionally biased region" description="Polar residues" evidence="1">
    <location>
        <begin position="67"/>
        <end position="82"/>
    </location>
</feature>
<organism evidence="2 3">
    <name type="scientific">Vigna unguiculata</name>
    <name type="common">Cowpea</name>
    <dbReference type="NCBI Taxonomy" id="3917"/>
    <lineage>
        <taxon>Eukaryota</taxon>
        <taxon>Viridiplantae</taxon>
        <taxon>Streptophyta</taxon>
        <taxon>Embryophyta</taxon>
        <taxon>Tracheophyta</taxon>
        <taxon>Spermatophyta</taxon>
        <taxon>Magnoliopsida</taxon>
        <taxon>eudicotyledons</taxon>
        <taxon>Gunneridae</taxon>
        <taxon>Pentapetalae</taxon>
        <taxon>rosids</taxon>
        <taxon>fabids</taxon>
        <taxon>Fabales</taxon>
        <taxon>Fabaceae</taxon>
        <taxon>Papilionoideae</taxon>
        <taxon>50 kb inversion clade</taxon>
        <taxon>NPAAA clade</taxon>
        <taxon>indigoferoid/millettioid clade</taxon>
        <taxon>Phaseoleae</taxon>
        <taxon>Vigna</taxon>
    </lineage>
</organism>
<dbReference type="AlphaFoldDB" id="A0A4D6M8M1"/>
<proteinExistence type="predicted"/>
<reference evidence="2 3" key="1">
    <citation type="submission" date="2019-04" db="EMBL/GenBank/DDBJ databases">
        <title>An improved genome assembly and genetic linkage map for asparagus bean, Vigna unguiculata ssp. sesquipedialis.</title>
        <authorList>
            <person name="Xia Q."/>
            <person name="Zhang R."/>
            <person name="Dong Y."/>
        </authorList>
    </citation>
    <scope>NUCLEOTIDE SEQUENCE [LARGE SCALE GENOMIC DNA]</scope>
    <source>
        <tissue evidence="2">Leaf</tissue>
    </source>
</reference>
<evidence type="ECO:0000313" key="2">
    <source>
        <dbReference type="EMBL" id="QCD97040.1"/>
    </source>
</evidence>
<sequence>MGMSKQDLARRLKSIRAPLLPRPVTGEASTRVTEALQIPSDDEETVFETGLKRRRRGSMTRAASEALATSSQTRPEQTTSSIRPLHLEGSSSGGQSF</sequence>
<evidence type="ECO:0000256" key="1">
    <source>
        <dbReference type="SAM" id="MobiDB-lite"/>
    </source>
</evidence>
<name>A0A4D6M8M1_VIGUN</name>
<gene>
    <name evidence="2" type="ORF">DEO72_LG6g1750</name>
</gene>
<evidence type="ECO:0000313" key="3">
    <source>
        <dbReference type="Proteomes" id="UP000501690"/>
    </source>
</evidence>
<feature type="region of interest" description="Disordered" evidence="1">
    <location>
        <begin position="1"/>
        <end position="97"/>
    </location>
</feature>
<dbReference type="Proteomes" id="UP000501690">
    <property type="component" value="Linkage Group LG6"/>
</dbReference>